<dbReference type="Gene3D" id="3.30.40.10">
    <property type="entry name" value="Zinc/RING finger domain, C3HC4 (zinc finger)"/>
    <property type="match status" value="1"/>
</dbReference>
<evidence type="ECO:0000256" key="3">
    <source>
        <dbReference type="ARBA" id="ARBA00022679"/>
    </source>
</evidence>
<evidence type="ECO:0000313" key="12">
    <source>
        <dbReference type="EMBL" id="WFD46456.1"/>
    </source>
</evidence>
<gene>
    <name evidence="12" type="ORF">GLX27_001091</name>
</gene>
<feature type="domain" description="PINIT" evidence="11">
    <location>
        <begin position="140"/>
        <end position="299"/>
    </location>
</feature>
<dbReference type="PANTHER" id="PTHR10782">
    <property type="entry name" value="ZINC FINGER MIZ DOMAIN-CONTAINING PROTEIN"/>
    <property type="match status" value="1"/>
</dbReference>
<evidence type="ECO:0008006" key="14">
    <source>
        <dbReference type="Google" id="ProtNLM"/>
    </source>
</evidence>
<organism evidence="12 13">
    <name type="scientific">Malassezia furfur</name>
    <name type="common">Pityriasis versicolor infection agent</name>
    <name type="synonym">Pityrosporum furfur</name>
    <dbReference type="NCBI Taxonomy" id="55194"/>
    <lineage>
        <taxon>Eukaryota</taxon>
        <taxon>Fungi</taxon>
        <taxon>Dikarya</taxon>
        <taxon>Basidiomycota</taxon>
        <taxon>Ustilaginomycotina</taxon>
        <taxon>Malasseziomycetes</taxon>
        <taxon>Malasseziales</taxon>
        <taxon>Malasseziaceae</taxon>
        <taxon>Malassezia</taxon>
    </lineage>
</organism>
<evidence type="ECO:0000256" key="8">
    <source>
        <dbReference type="PROSITE-ProRule" id="PRU00452"/>
    </source>
</evidence>
<evidence type="ECO:0000259" key="10">
    <source>
        <dbReference type="PROSITE" id="PS51044"/>
    </source>
</evidence>
<keyword evidence="4" id="KW-0479">Metal-binding</keyword>
<accession>A0ABY8ELN6</accession>
<dbReference type="Gene3D" id="2.60.120.780">
    <property type="entry name" value="PINIT domain"/>
    <property type="match status" value="1"/>
</dbReference>
<feature type="compositionally biased region" description="Low complexity" evidence="9">
    <location>
        <begin position="123"/>
        <end position="141"/>
    </location>
</feature>
<feature type="region of interest" description="Disordered" evidence="9">
    <location>
        <begin position="420"/>
        <end position="509"/>
    </location>
</feature>
<evidence type="ECO:0000256" key="4">
    <source>
        <dbReference type="ARBA" id="ARBA00022723"/>
    </source>
</evidence>
<evidence type="ECO:0000259" key="11">
    <source>
        <dbReference type="PROSITE" id="PS51466"/>
    </source>
</evidence>
<feature type="region of interest" description="Disordered" evidence="9">
    <location>
        <begin position="113"/>
        <end position="141"/>
    </location>
</feature>
<evidence type="ECO:0000256" key="7">
    <source>
        <dbReference type="ARBA" id="ARBA00022833"/>
    </source>
</evidence>
<sequence length="509" mass="56167">MAYSGPDASSVMENVDVNDIADFIKSLKVAELKDHIRLINEQLPYSSHVRLSGTKSDLTTRLLEIVDANSHTPKRLHEFAVLIAPLGLYAYMRGLQNIRQASQMPQMYGRMSEMQASPLPKKPSVSAAPNGASSPAPAMASRTSSSALHRLRFRASPFYEMLEYVSGIVQVPEAPPPSGRRQVTVAFTLSQKQRELLQDTPKRYQLRLFCTTFEHYMASITSGHLAPVEFPFTSEARVNDKALGVSLKGSKKHPGRVAPPDVNRNGSLLLQPGRVNRVELAYANAQNRHAVAVALCRITSAEQLTAQLQQRQIRTKDEVLAHMQKQALDEEIVTGASTLKLTCPLTYVRMVTPCRSDLCEHIQCFDAQSFFSLNEQSPQWLCPVCNQTVQAEQLRLDGYVEDILQRVPTDLDTVLVESDGSWHTSDGKYTDTSPVLQAPPRSVPPPAEESVDSMDLGDFLMDEDDLLADGDASAHDPVLGSDMPTPTPPPMPAERTADVIDLTFDSDDE</sequence>
<dbReference type="Pfam" id="PF14324">
    <property type="entry name" value="PINIT"/>
    <property type="match status" value="1"/>
</dbReference>
<evidence type="ECO:0000256" key="1">
    <source>
        <dbReference type="ARBA" id="ARBA00004718"/>
    </source>
</evidence>
<evidence type="ECO:0000256" key="6">
    <source>
        <dbReference type="ARBA" id="ARBA00022786"/>
    </source>
</evidence>
<reference evidence="12 13" key="1">
    <citation type="journal article" date="2020" name="Elife">
        <title>Loss of centromere function drives karyotype evolution in closely related Malassezia species.</title>
        <authorList>
            <person name="Sankaranarayanan S.R."/>
            <person name="Ianiri G."/>
            <person name="Coelho M.A."/>
            <person name="Reza M.H."/>
            <person name="Thimmappa B.C."/>
            <person name="Ganguly P."/>
            <person name="Vadnala R.N."/>
            <person name="Sun S."/>
            <person name="Siddharthan R."/>
            <person name="Tellgren-Roth C."/>
            <person name="Dawson T.L."/>
            <person name="Heitman J."/>
            <person name="Sanyal K."/>
        </authorList>
    </citation>
    <scope>NUCLEOTIDE SEQUENCE [LARGE SCALE GENOMIC DNA]</scope>
    <source>
        <strain evidence="12">CBS14141</strain>
    </source>
</reference>
<dbReference type="Proteomes" id="UP000818624">
    <property type="component" value="Chromosome 1"/>
</dbReference>
<dbReference type="InterPro" id="IPR023321">
    <property type="entry name" value="PINIT"/>
</dbReference>
<dbReference type="EMBL" id="CP046234">
    <property type="protein sequence ID" value="WFD46456.1"/>
    <property type="molecule type" value="Genomic_DNA"/>
</dbReference>
<dbReference type="InterPro" id="IPR013083">
    <property type="entry name" value="Znf_RING/FYVE/PHD"/>
</dbReference>
<comment type="pathway">
    <text evidence="1">Protein modification; protein sumoylation.</text>
</comment>
<dbReference type="InterPro" id="IPR004181">
    <property type="entry name" value="Znf_MIZ"/>
</dbReference>
<evidence type="ECO:0000313" key="13">
    <source>
        <dbReference type="Proteomes" id="UP000818624"/>
    </source>
</evidence>
<name>A0ABY8ELN6_MALFU</name>
<comment type="similarity">
    <text evidence="2">Belongs to the PIAS family.</text>
</comment>
<evidence type="ECO:0000256" key="9">
    <source>
        <dbReference type="SAM" id="MobiDB-lite"/>
    </source>
</evidence>
<keyword evidence="7" id="KW-0862">Zinc</keyword>
<keyword evidence="5 8" id="KW-0863">Zinc-finger</keyword>
<keyword evidence="6" id="KW-0833">Ubl conjugation pathway</keyword>
<evidence type="ECO:0000256" key="5">
    <source>
        <dbReference type="ARBA" id="ARBA00022771"/>
    </source>
</evidence>
<feature type="domain" description="SP-RING-type" evidence="10">
    <location>
        <begin position="328"/>
        <end position="413"/>
    </location>
</feature>
<evidence type="ECO:0000256" key="2">
    <source>
        <dbReference type="ARBA" id="ARBA00005383"/>
    </source>
</evidence>
<dbReference type="Pfam" id="PF02891">
    <property type="entry name" value="zf-MIZ"/>
    <property type="match status" value="1"/>
</dbReference>
<dbReference type="PANTHER" id="PTHR10782:SF4">
    <property type="entry name" value="TONALLI, ISOFORM E"/>
    <property type="match status" value="1"/>
</dbReference>
<proteinExistence type="inferred from homology"/>
<dbReference type="PROSITE" id="PS51044">
    <property type="entry name" value="ZF_SP_RING"/>
    <property type="match status" value="1"/>
</dbReference>
<keyword evidence="13" id="KW-1185">Reference proteome</keyword>
<dbReference type="InterPro" id="IPR038654">
    <property type="entry name" value="PINIT_sf"/>
</dbReference>
<dbReference type="PROSITE" id="PS51466">
    <property type="entry name" value="PINIT"/>
    <property type="match status" value="1"/>
</dbReference>
<protein>
    <recommendedName>
        <fullName evidence="14">E3 SUMO-protein ligase pli1</fullName>
    </recommendedName>
</protein>
<keyword evidence="3" id="KW-0808">Transferase</keyword>